<dbReference type="AlphaFoldDB" id="A0A4Y7TWK3"/>
<gene>
    <name evidence="2" type="ORF">FA13DRAFT_1751274</name>
</gene>
<keyword evidence="3" id="KW-1185">Reference proteome</keyword>
<organism evidence="2 3">
    <name type="scientific">Coprinellus micaceus</name>
    <name type="common">Glistening ink-cap mushroom</name>
    <name type="synonym">Coprinus micaceus</name>
    <dbReference type="NCBI Taxonomy" id="71717"/>
    <lineage>
        <taxon>Eukaryota</taxon>
        <taxon>Fungi</taxon>
        <taxon>Dikarya</taxon>
        <taxon>Basidiomycota</taxon>
        <taxon>Agaricomycotina</taxon>
        <taxon>Agaricomycetes</taxon>
        <taxon>Agaricomycetidae</taxon>
        <taxon>Agaricales</taxon>
        <taxon>Agaricineae</taxon>
        <taxon>Psathyrellaceae</taxon>
        <taxon>Coprinellus</taxon>
    </lineage>
</organism>
<dbReference type="OrthoDB" id="3229208at2759"/>
<feature type="region of interest" description="Disordered" evidence="1">
    <location>
        <begin position="253"/>
        <end position="286"/>
    </location>
</feature>
<evidence type="ECO:0000313" key="3">
    <source>
        <dbReference type="Proteomes" id="UP000298030"/>
    </source>
</evidence>
<proteinExistence type="predicted"/>
<accession>A0A4Y7TWK3</accession>
<name>A0A4Y7TWK3_COPMI</name>
<protein>
    <submittedName>
        <fullName evidence="2">Uncharacterized protein</fullName>
    </submittedName>
</protein>
<comment type="caution">
    <text evidence="2">The sequence shown here is derived from an EMBL/GenBank/DDBJ whole genome shotgun (WGS) entry which is preliminary data.</text>
</comment>
<reference evidence="2 3" key="1">
    <citation type="journal article" date="2019" name="Nat. Ecol. Evol.">
        <title>Megaphylogeny resolves global patterns of mushroom evolution.</title>
        <authorList>
            <person name="Varga T."/>
            <person name="Krizsan K."/>
            <person name="Foldi C."/>
            <person name="Dima B."/>
            <person name="Sanchez-Garcia M."/>
            <person name="Sanchez-Ramirez S."/>
            <person name="Szollosi G.J."/>
            <person name="Szarkandi J.G."/>
            <person name="Papp V."/>
            <person name="Albert L."/>
            <person name="Andreopoulos W."/>
            <person name="Angelini C."/>
            <person name="Antonin V."/>
            <person name="Barry K.W."/>
            <person name="Bougher N.L."/>
            <person name="Buchanan P."/>
            <person name="Buyck B."/>
            <person name="Bense V."/>
            <person name="Catcheside P."/>
            <person name="Chovatia M."/>
            <person name="Cooper J."/>
            <person name="Damon W."/>
            <person name="Desjardin D."/>
            <person name="Finy P."/>
            <person name="Geml J."/>
            <person name="Haridas S."/>
            <person name="Hughes K."/>
            <person name="Justo A."/>
            <person name="Karasinski D."/>
            <person name="Kautmanova I."/>
            <person name="Kiss B."/>
            <person name="Kocsube S."/>
            <person name="Kotiranta H."/>
            <person name="LaButti K.M."/>
            <person name="Lechner B.E."/>
            <person name="Liimatainen K."/>
            <person name="Lipzen A."/>
            <person name="Lukacs Z."/>
            <person name="Mihaltcheva S."/>
            <person name="Morgado L.N."/>
            <person name="Niskanen T."/>
            <person name="Noordeloos M.E."/>
            <person name="Ohm R.A."/>
            <person name="Ortiz-Santana B."/>
            <person name="Ovrebo C."/>
            <person name="Racz N."/>
            <person name="Riley R."/>
            <person name="Savchenko A."/>
            <person name="Shiryaev A."/>
            <person name="Soop K."/>
            <person name="Spirin V."/>
            <person name="Szebenyi C."/>
            <person name="Tomsovsky M."/>
            <person name="Tulloss R.E."/>
            <person name="Uehling J."/>
            <person name="Grigoriev I.V."/>
            <person name="Vagvolgyi C."/>
            <person name="Papp T."/>
            <person name="Martin F.M."/>
            <person name="Miettinen O."/>
            <person name="Hibbett D.S."/>
            <person name="Nagy L.G."/>
        </authorList>
    </citation>
    <scope>NUCLEOTIDE SEQUENCE [LARGE SCALE GENOMIC DNA]</scope>
    <source>
        <strain evidence="2 3">FP101781</strain>
    </source>
</reference>
<dbReference type="Proteomes" id="UP000298030">
    <property type="component" value="Unassembled WGS sequence"/>
</dbReference>
<feature type="compositionally biased region" description="Low complexity" evidence="1">
    <location>
        <begin position="104"/>
        <end position="114"/>
    </location>
</feature>
<evidence type="ECO:0000313" key="2">
    <source>
        <dbReference type="EMBL" id="TEB38556.1"/>
    </source>
</evidence>
<dbReference type="EMBL" id="QPFP01000002">
    <property type="protein sequence ID" value="TEB38556.1"/>
    <property type="molecule type" value="Genomic_DNA"/>
</dbReference>
<evidence type="ECO:0000256" key="1">
    <source>
        <dbReference type="SAM" id="MobiDB-lite"/>
    </source>
</evidence>
<feature type="compositionally biased region" description="Low complexity" evidence="1">
    <location>
        <begin position="270"/>
        <end position="282"/>
    </location>
</feature>
<feature type="compositionally biased region" description="Acidic residues" evidence="1">
    <location>
        <begin position="49"/>
        <end position="61"/>
    </location>
</feature>
<feature type="region of interest" description="Disordered" evidence="1">
    <location>
        <begin position="1"/>
        <end position="147"/>
    </location>
</feature>
<sequence length="311" mass="32218">MIMDMDVDMDAPHISTLREEKTPPPSKEQGFRAQGKAAAAPQGDPDKAGEDEEDQLIDDDDKSSTMPPPTSATPTATTSGRSPDSTPKKKPGPKRKTKKEKAAEAAAAENASTSSQPIPSEDGSASAEPVILKLSTAGKKKAQTTPRKTAVFTPLTSVPLPDDAAHALENVAIPQYPLPTKPFPVQAPIKIPTGFAPPMALDKSTKKIRGIAGGRWFVKTWVGDKESEYSSAIGEEKVTAMPGGMMGKFSGLSASAPVGRGGGAGKGKGSKLASAAPSAVPSPARPMTKMRILQLAPASENGDSDMAPPES</sequence>
<dbReference type="STRING" id="71717.A0A4Y7TWK3"/>
<feature type="compositionally biased region" description="Basic residues" evidence="1">
    <location>
        <begin position="88"/>
        <end position="99"/>
    </location>
</feature>